<dbReference type="InterPro" id="IPR027417">
    <property type="entry name" value="P-loop_NTPase"/>
</dbReference>
<evidence type="ECO:0000256" key="7">
    <source>
        <dbReference type="ARBA" id="ARBA00022737"/>
    </source>
</evidence>
<dbReference type="SUPFAM" id="SSF52540">
    <property type="entry name" value="P-loop containing nucleoside triphosphate hydrolases"/>
    <property type="match status" value="1"/>
</dbReference>
<dbReference type="InterPro" id="IPR042197">
    <property type="entry name" value="Apaf_helical"/>
</dbReference>
<evidence type="ECO:0000256" key="2">
    <source>
        <dbReference type="ARBA" id="ARBA00004496"/>
    </source>
</evidence>
<dbReference type="InterPro" id="IPR055414">
    <property type="entry name" value="LRR_R13L4/SHOC2-like"/>
</dbReference>
<evidence type="ECO:0000313" key="15">
    <source>
        <dbReference type="Proteomes" id="UP001567538"/>
    </source>
</evidence>
<evidence type="ECO:0000256" key="8">
    <source>
        <dbReference type="ARBA" id="ARBA00022741"/>
    </source>
</evidence>
<dbReference type="Pfam" id="PF23559">
    <property type="entry name" value="WHD_DRP"/>
    <property type="match status" value="1"/>
</dbReference>
<comment type="subcellular location">
    <subcellularLocation>
        <location evidence="2">Cytoplasm</location>
    </subcellularLocation>
</comment>
<evidence type="ECO:0000259" key="11">
    <source>
        <dbReference type="Pfam" id="PF00931"/>
    </source>
</evidence>
<dbReference type="Gene3D" id="1.10.8.430">
    <property type="entry name" value="Helical domain of apoptotic protease-activating factors"/>
    <property type="match status" value="1"/>
</dbReference>
<dbReference type="GO" id="GO:0005524">
    <property type="term" value="F:ATP binding"/>
    <property type="evidence" value="ECO:0007669"/>
    <property type="project" value="UniProtKB-KW"/>
</dbReference>
<evidence type="ECO:0000256" key="10">
    <source>
        <dbReference type="ARBA" id="ARBA00022840"/>
    </source>
</evidence>
<keyword evidence="7" id="KW-0677">Repeat</keyword>
<organism evidence="14 15">
    <name type="scientific">Salvia divinorum</name>
    <name type="common">Maria pastora</name>
    <name type="synonym">Diviner's sage</name>
    <dbReference type="NCBI Taxonomy" id="28513"/>
    <lineage>
        <taxon>Eukaryota</taxon>
        <taxon>Viridiplantae</taxon>
        <taxon>Streptophyta</taxon>
        <taxon>Embryophyta</taxon>
        <taxon>Tracheophyta</taxon>
        <taxon>Spermatophyta</taxon>
        <taxon>Magnoliopsida</taxon>
        <taxon>eudicotyledons</taxon>
        <taxon>Gunneridae</taxon>
        <taxon>Pentapetalae</taxon>
        <taxon>asterids</taxon>
        <taxon>lamiids</taxon>
        <taxon>Lamiales</taxon>
        <taxon>Lamiaceae</taxon>
        <taxon>Nepetoideae</taxon>
        <taxon>Mentheae</taxon>
        <taxon>Salviinae</taxon>
        <taxon>Salvia</taxon>
        <taxon>Salvia subgen. Calosphace</taxon>
    </lineage>
</organism>
<reference evidence="14 15" key="1">
    <citation type="submission" date="2024-06" db="EMBL/GenBank/DDBJ databases">
        <title>A chromosome level genome sequence of Diviner's sage (Salvia divinorum).</title>
        <authorList>
            <person name="Ford S.A."/>
            <person name="Ro D.-K."/>
            <person name="Ness R.W."/>
            <person name="Phillips M.A."/>
        </authorList>
    </citation>
    <scope>NUCLEOTIDE SEQUENCE [LARGE SCALE GENOMIC DNA]</scope>
    <source>
        <strain evidence="14">SAF-2024a</strain>
        <tissue evidence="14">Leaf</tissue>
    </source>
</reference>
<proteinExistence type="inferred from homology"/>
<keyword evidence="8" id="KW-0547">Nucleotide-binding</keyword>
<comment type="caution">
    <text evidence="14">The sequence shown here is derived from an EMBL/GenBank/DDBJ whole genome shotgun (WGS) entry which is preliminary data.</text>
</comment>
<dbReference type="Gene3D" id="1.20.5.4130">
    <property type="match status" value="1"/>
</dbReference>
<sequence>MAYNLQPLITVLQGILDPDQTRWIVHENNPQFQSILDKATSLQQLLDKSSLTKLDSQIREVAHRAEDIIESRMVHQMISGYNSAIFTFTTPDLQQVILDLDSLMKQAETLVEMEDNKMLPELDSAMEQLKLVEMEDKKMLVGIDEDLMQLKDRLNRAEKKLEIVPIVGMGGVGKTTLSRKLYEDPLIVDHFDYRAWTTVSQDYNMRQILLNLLSCIIGKKECDQHMQKERHELKDVLYKSLCGRKYLIVLDDMWSTKFWDEMRMYFPDNNNGSRIVITTRESDVANHADSSRSQHQVQLLSESESWNLLRQLVFGEEECPLILQEIGRKIANDCGGLPLAISVIGGHLSKMDRSEDVWRKIGDNVIAAIGGSDKRCSSILSLSYNHLPNHLKPCFLYMGAFPEDCEISGYKLVYMWIAEGFVKSNGERSLEEEAEDWLKSLVDRNLFLVRKYKYGKPKRYSMHDMLRDICIRKSGEDMFLYGPNKSTFSNPRRMSFHTSDELEDVNDSTKSMSLTRSVICAGFRNAEFPSDAFLAARLLRVLDLTDMRFLYFPTVIFELVNLRFLGIDCDSSIPRGISRLWNLQTLIGYCQFDEPAELWKLSELRNLEVNEIELLKDEEMNYSVLKKLQWISVIQSIEETTTWDGVLKSIPNIKRLTIDDGFGTKSTAIDLSHLHSLEILTFSHMRTISSPDGFCCRFRVIFPCNIRKLVLLGCAINSEAWGTLCALHKLEVLEMKYCTLESEEKCDEEWEATNGDEFKREEKCDKEWEVADGDVFRSLQVLHLDSLDLVRWIADETNFPRLDHLRLRGCRNLKEIPSGIGDIPTLKLIELVDCSESAEDSAKTIAEEQSENGNDNLKVCIR</sequence>
<dbReference type="GO" id="GO:0009626">
    <property type="term" value="P:plant-type hypersensitive response"/>
    <property type="evidence" value="ECO:0007669"/>
    <property type="project" value="UniProtKB-KW"/>
</dbReference>
<dbReference type="InterPro" id="IPR036388">
    <property type="entry name" value="WH-like_DNA-bd_sf"/>
</dbReference>
<dbReference type="Gene3D" id="3.80.10.10">
    <property type="entry name" value="Ribonuclease Inhibitor"/>
    <property type="match status" value="2"/>
</dbReference>
<dbReference type="Gene3D" id="3.40.50.300">
    <property type="entry name" value="P-loop containing nucleotide triphosphate hydrolases"/>
    <property type="match status" value="1"/>
</dbReference>
<dbReference type="PRINTS" id="PR00364">
    <property type="entry name" value="DISEASERSIST"/>
</dbReference>
<evidence type="ECO:0000259" key="13">
    <source>
        <dbReference type="Pfam" id="PF23598"/>
    </source>
</evidence>
<keyword evidence="6" id="KW-0381">Hypersensitive response</keyword>
<dbReference type="InterPro" id="IPR032675">
    <property type="entry name" value="LRR_dom_sf"/>
</dbReference>
<evidence type="ECO:0000313" key="14">
    <source>
        <dbReference type="EMBL" id="KAL1561290.1"/>
    </source>
</evidence>
<keyword evidence="4" id="KW-0963">Cytoplasm</keyword>
<dbReference type="InterPro" id="IPR044974">
    <property type="entry name" value="Disease_R_plants"/>
</dbReference>
<accession>A0ABD1HZ44</accession>
<dbReference type="Pfam" id="PF23598">
    <property type="entry name" value="LRR_14"/>
    <property type="match status" value="1"/>
</dbReference>
<evidence type="ECO:0000256" key="4">
    <source>
        <dbReference type="ARBA" id="ARBA00022490"/>
    </source>
</evidence>
<name>A0ABD1HZ44_SALDI</name>
<gene>
    <name evidence="14" type="ORF">AAHA92_04011</name>
</gene>
<comment type="function">
    <text evidence="1">Confers resistance to late blight (Phytophthora infestans) races carrying the avirulence gene Avr1. Resistance proteins guard the plant against pathogens that contain an appropriate avirulence protein via an indirect interaction with this avirulence protein. That triggers a defense system including the hypersensitive response, which restricts the pathogen growth.</text>
</comment>
<evidence type="ECO:0000256" key="5">
    <source>
        <dbReference type="ARBA" id="ARBA00022614"/>
    </source>
</evidence>
<dbReference type="Proteomes" id="UP001567538">
    <property type="component" value="Unassembled WGS sequence"/>
</dbReference>
<feature type="domain" description="Disease resistance R13L4/SHOC-2-like LRR" evidence="13">
    <location>
        <begin position="537"/>
        <end position="682"/>
    </location>
</feature>
<evidence type="ECO:0000259" key="12">
    <source>
        <dbReference type="Pfam" id="PF23559"/>
    </source>
</evidence>
<dbReference type="FunFam" id="3.40.50.300:FF:001091">
    <property type="entry name" value="Probable disease resistance protein At1g61300"/>
    <property type="match status" value="1"/>
</dbReference>
<evidence type="ECO:0000256" key="3">
    <source>
        <dbReference type="ARBA" id="ARBA00008894"/>
    </source>
</evidence>
<dbReference type="InterPro" id="IPR058922">
    <property type="entry name" value="WHD_DRP"/>
</dbReference>
<dbReference type="Pfam" id="PF00931">
    <property type="entry name" value="NB-ARC"/>
    <property type="match status" value="1"/>
</dbReference>
<feature type="domain" description="NB-ARC" evidence="11">
    <location>
        <begin position="145"/>
        <end position="317"/>
    </location>
</feature>
<dbReference type="InterPro" id="IPR002182">
    <property type="entry name" value="NB-ARC"/>
</dbReference>
<evidence type="ECO:0000256" key="6">
    <source>
        <dbReference type="ARBA" id="ARBA00022667"/>
    </source>
</evidence>
<keyword evidence="9" id="KW-0611">Plant defense</keyword>
<protein>
    <submittedName>
        <fullName evidence="14">Late blight resistance protein R1B-16</fullName>
    </submittedName>
</protein>
<dbReference type="SUPFAM" id="SSF52058">
    <property type="entry name" value="L domain-like"/>
    <property type="match status" value="1"/>
</dbReference>
<keyword evidence="5" id="KW-0433">Leucine-rich repeat</keyword>
<evidence type="ECO:0000256" key="9">
    <source>
        <dbReference type="ARBA" id="ARBA00022821"/>
    </source>
</evidence>
<comment type="similarity">
    <text evidence="3">Belongs to the disease resistance NB-LRR family.</text>
</comment>
<dbReference type="PANTHER" id="PTHR23155:SF1152">
    <property type="entry name" value="AAA+ ATPASE DOMAIN-CONTAINING PROTEIN"/>
    <property type="match status" value="1"/>
</dbReference>
<dbReference type="PANTHER" id="PTHR23155">
    <property type="entry name" value="DISEASE RESISTANCE PROTEIN RP"/>
    <property type="match status" value="1"/>
</dbReference>
<evidence type="ECO:0000256" key="1">
    <source>
        <dbReference type="ARBA" id="ARBA00002074"/>
    </source>
</evidence>
<dbReference type="GO" id="GO:0005737">
    <property type="term" value="C:cytoplasm"/>
    <property type="evidence" value="ECO:0007669"/>
    <property type="project" value="UniProtKB-SubCell"/>
</dbReference>
<keyword evidence="10" id="KW-0067">ATP-binding</keyword>
<keyword evidence="15" id="KW-1185">Reference proteome</keyword>
<dbReference type="AlphaFoldDB" id="A0ABD1HZ44"/>
<dbReference type="EMBL" id="JBEAFC010000003">
    <property type="protein sequence ID" value="KAL1561290.1"/>
    <property type="molecule type" value="Genomic_DNA"/>
</dbReference>
<dbReference type="FunFam" id="1.10.10.10:FF:000322">
    <property type="entry name" value="Probable disease resistance protein At1g63360"/>
    <property type="match status" value="1"/>
</dbReference>
<dbReference type="Gene3D" id="1.10.10.10">
    <property type="entry name" value="Winged helix-like DNA-binding domain superfamily/Winged helix DNA-binding domain"/>
    <property type="match status" value="1"/>
</dbReference>
<feature type="domain" description="Disease resistance protein winged helix" evidence="12">
    <location>
        <begin position="401"/>
        <end position="469"/>
    </location>
</feature>
<dbReference type="GO" id="GO:0051607">
    <property type="term" value="P:defense response to virus"/>
    <property type="evidence" value="ECO:0007669"/>
    <property type="project" value="UniProtKB-ARBA"/>
</dbReference>